<dbReference type="GO" id="GO:0052689">
    <property type="term" value="F:carboxylic ester hydrolase activity"/>
    <property type="evidence" value="ECO:0007669"/>
    <property type="project" value="UniProtKB-ARBA"/>
</dbReference>
<evidence type="ECO:0008006" key="6">
    <source>
        <dbReference type="Google" id="ProtNLM"/>
    </source>
</evidence>
<dbReference type="SMART" id="SM01110">
    <property type="entry name" value="Cutinase"/>
    <property type="match status" value="1"/>
</dbReference>
<dbReference type="InterPro" id="IPR000675">
    <property type="entry name" value="Cutinase/axe"/>
</dbReference>
<proteinExistence type="predicted"/>
<dbReference type="SUPFAM" id="SSF53474">
    <property type="entry name" value="alpha/beta-Hydrolases"/>
    <property type="match status" value="1"/>
</dbReference>
<evidence type="ECO:0000313" key="5">
    <source>
        <dbReference type="Proteomes" id="UP000663843"/>
    </source>
</evidence>
<keyword evidence="3" id="KW-0732">Signal</keyword>
<dbReference type="PANTHER" id="PTHR33630">
    <property type="entry name" value="CUTINASE RV1984C-RELATED-RELATED"/>
    <property type="match status" value="1"/>
</dbReference>
<feature type="signal peptide" evidence="3">
    <location>
        <begin position="1"/>
        <end position="18"/>
    </location>
</feature>
<comment type="caution">
    <text evidence="4">The sequence shown here is derived from an EMBL/GenBank/DDBJ whole genome shotgun (WGS) entry which is preliminary data.</text>
</comment>
<evidence type="ECO:0000313" key="4">
    <source>
        <dbReference type="EMBL" id="CAE6501893.1"/>
    </source>
</evidence>
<evidence type="ECO:0000256" key="2">
    <source>
        <dbReference type="ARBA" id="ARBA00023157"/>
    </source>
</evidence>
<dbReference type="InterPro" id="IPR029058">
    <property type="entry name" value="AB_hydrolase_fold"/>
</dbReference>
<feature type="chain" id="PRO_5034000075" description="Cutinase" evidence="3">
    <location>
        <begin position="19"/>
        <end position="208"/>
    </location>
</feature>
<accession>A0A8H3CXQ9</accession>
<gene>
    <name evidence="4" type="ORF">RDB_LOCUS140221</name>
</gene>
<dbReference type="Pfam" id="PF01083">
    <property type="entry name" value="Cutinase"/>
    <property type="match status" value="1"/>
</dbReference>
<sequence>MLFKSLFASLFLSTVVICAPVELETRQSSSCSAVQLVHAAGTTEMGLGLVGTPLAKALASAIPGTTSYAVPHSTIAEYVATVQAGASTTAQYLAAQSARCPEQKFILSGYSKGAMVMHGTKLDDSVKSKVISVLVFGDPLRSQQTAAWPIDSPSVDLAPRAASDNQNVASFCNNGDMFCNPPGTIMPHLAYATNGSINDAANFAKARA</sequence>
<keyword evidence="1" id="KW-0378">Hydrolase</keyword>
<evidence type="ECO:0000256" key="1">
    <source>
        <dbReference type="ARBA" id="ARBA00022801"/>
    </source>
</evidence>
<dbReference type="AlphaFoldDB" id="A0A8H3CXQ9"/>
<name>A0A8H3CXQ9_9AGAM</name>
<organism evidence="4 5">
    <name type="scientific">Rhizoctonia solani</name>
    <dbReference type="NCBI Taxonomy" id="456999"/>
    <lineage>
        <taxon>Eukaryota</taxon>
        <taxon>Fungi</taxon>
        <taxon>Dikarya</taxon>
        <taxon>Basidiomycota</taxon>
        <taxon>Agaricomycotina</taxon>
        <taxon>Agaricomycetes</taxon>
        <taxon>Cantharellales</taxon>
        <taxon>Ceratobasidiaceae</taxon>
        <taxon>Rhizoctonia</taxon>
    </lineage>
</organism>
<reference evidence="4" key="1">
    <citation type="submission" date="2021-01" db="EMBL/GenBank/DDBJ databases">
        <authorList>
            <person name="Kaushik A."/>
        </authorList>
    </citation>
    <scope>NUCLEOTIDE SEQUENCE</scope>
    <source>
        <strain evidence="4">AG2-2IIIB</strain>
    </source>
</reference>
<dbReference type="EMBL" id="CAJMWT010005124">
    <property type="protein sequence ID" value="CAE6501893.1"/>
    <property type="molecule type" value="Genomic_DNA"/>
</dbReference>
<keyword evidence="2" id="KW-1015">Disulfide bond</keyword>
<dbReference type="Proteomes" id="UP000663843">
    <property type="component" value="Unassembled WGS sequence"/>
</dbReference>
<evidence type="ECO:0000256" key="3">
    <source>
        <dbReference type="SAM" id="SignalP"/>
    </source>
</evidence>
<protein>
    <recommendedName>
        <fullName evidence="6">Cutinase</fullName>
    </recommendedName>
</protein>
<dbReference type="Gene3D" id="3.40.50.1820">
    <property type="entry name" value="alpha/beta hydrolase"/>
    <property type="match status" value="1"/>
</dbReference>
<dbReference type="PANTHER" id="PTHR33630:SF9">
    <property type="entry name" value="CUTINASE 4"/>
    <property type="match status" value="1"/>
</dbReference>